<dbReference type="EMBL" id="SRKZ01000005">
    <property type="protein sequence ID" value="TGD78869.1"/>
    <property type="molecule type" value="Genomic_DNA"/>
</dbReference>
<organism evidence="1 2">
    <name type="scientific">Hymenobacter wooponensis</name>
    <dbReference type="NCBI Taxonomy" id="1525360"/>
    <lineage>
        <taxon>Bacteria</taxon>
        <taxon>Pseudomonadati</taxon>
        <taxon>Bacteroidota</taxon>
        <taxon>Cytophagia</taxon>
        <taxon>Cytophagales</taxon>
        <taxon>Hymenobacteraceae</taxon>
        <taxon>Hymenobacter</taxon>
    </lineage>
</organism>
<dbReference type="InterPro" id="IPR009097">
    <property type="entry name" value="Cyclic_Pdiesterase"/>
</dbReference>
<dbReference type="SUPFAM" id="SSF55144">
    <property type="entry name" value="LigT-like"/>
    <property type="match status" value="1"/>
</dbReference>
<gene>
    <name evidence="1" type="ORF">EU557_18000</name>
</gene>
<keyword evidence="2" id="KW-1185">Reference proteome</keyword>
<dbReference type="Pfam" id="PF13563">
    <property type="entry name" value="2_5_RNA_ligase2"/>
    <property type="match status" value="1"/>
</dbReference>
<accession>A0A4Z0MHB5</accession>
<proteinExistence type="predicted"/>
<comment type="caution">
    <text evidence="1">The sequence shown here is derived from an EMBL/GenBank/DDBJ whole genome shotgun (WGS) entry which is preliminary data.</text>
</comment>
<dbReference type="Proteomes" id="UP000298284">
    <property type="component" value="Unassembled WGS sequence"/>
</dbReference>
<name>A0A4Z0MHB5_9BACT</name>
<dbReference type="Gene3D" id="3.90.1140.10">
    <property type="entry name" value="Cyclic phosphodiesterase"/>
    <property type="match status" value="1"/>
</dbReference>
<sequence length="229" mass="25991">MDLQQHYSTMRTEAYRHLTQGNVTLDPLIDSTEDTRRGITLLARPPAVITARLEALLADFRAIEPAQYYYPASDLHITVLSIISCYSGFTLDRIDPVAYQDAIRGIAQQTRPFRISFSGLTASPSSIIVQGFPHDSGLEQLRNQVRNFFSGSGLQQSIDQRYSIQTAHSTVLRFKSPLRDASALLENLRLYEQEAFGSFDVDTLELVYNDWYQRAGNTILLEKYPLQHQ</sequence>
<dbReference type="RefSeq" id="WP_135531861.1">
    <property type="nucleotide sequence ID" value="NZ_SRKZ01000005.1"/>
</dbReference>
<dbReference type="OrthoDB" id="2326088at2"/>
<protein>
    <submittedName>
        <fullName evidence="1">Mutarotase</fullName>
    </submittedName>
</protein>
<reference evidence="1 2" key="1">
    <citation type="submission" date="2019-04" db="EMBL/GenBank/DDBJ databases">
        <authorList>
            <person name="Feng G."/>
            <person name="Zhang J."/>
            <person name="Zhu H."/>
        </authorList>
    </citation>
    <scope>NUCLEOTIDE SEQUENCE [LARGE SCALE GENOMIC DNA]</scope>
    <source>
        <strain evidence="1 2">JCM 19491</strain>
    </source>
</reference>
<dbReference type="AlphaFoldDB" id="A0A4Z0MHB5"/>
<evidence type="ECO:0000313" key="1">
    <source>
        <dbReference type="EMBL" id="TGD78869.1"/>
    </source>
</evidence>
<evidence type="ECO:0000313" key="2">
    <source>
        <dbReference type="Proteomes" id="UP000298284"/>
    </source>
</evidence>